<dbReference type="GO" id="GO:0030003">
    <property type="term" value="P:intracellular monoatomic cation homeostasis"/>
    <property type="evidence" value="ECO:0007669"/>
    <property type="project" value="UniProtKB-ARBA"/>
</dbReference>
<feature type="transmembrane region" description="Helical" evidence="8">
    <location>
        <begin position="494"/>
        <end position="515"/>
    </location>
</feature>
<dbReference type="PANTHER" id="PTHR43840:SF4">
    <property type="entry name" value="CDF DIVALENT METAL CATION TRANSPORTER (EUROFUNG)"/>
    <property type="match status" value="1"/>
</dbReference>
<keyword evidence="5 8" id="KW-0472">Membrane</keyword>
<dbReference type="STRING" id="1314771.A0A197JKI4"/>
<accession>A0A197JKI4</accession>
<dbReference type="Gene3D" id="1.20.1510.10">
    <property type="entry name" value="Cation efflux protein transmembrane domain"/>
    <property type="match status" value="1"/>
</dbReference>
<proteinExistence type="predicted"/>
<dbReference type="SUPFAM" id="SSF160240">
    <property type="entry name" value="Cation efflux protein cytoplasmic domain-like"/>
    <property type="match status" value="1"/>
</dbReference>
<dbReference type="FunFam" id="1.20.1510.10:FF:000005">
    <property type="entry name" value="Putative Cation diffusion facilitator 1"/>
    <property type="match status" value="1"/>
</dbReference>
<dbReference type="GO" id="GO:0016020">
    <property type="term" value="C:membrane"/>
    <property type="evidence" value="ECO:0007669"/>
    <property type="project" value="UniProtKB-SubCell"/>
</dbReference>
<feature type="region of interest" description="Disordered" evidence="7">
    <location>
        <begin position="310"/>
        <end position="329"/>
    </location>
</feature>
<dbReference type="InterPro" id="IPR036837">
    <property type="entry name" value="Cation_efflux_CTD_sf"/>
</dbReference>
<evidence type="ECO:0000259" key="10">
    <source>
        <dbReference type="Pfam" id="PF16916"/>
    </source>
</evidence>
<keyword evidence="3 8" id="KW-0812">Transmembrane</keyword>
<evidence type="ECO:0000256" key="8">
    <source>
        <dbReference type="SAM" id="Phobius"/>
    </source>
</evidence>
<feature type="compositionally biased region" description="Acidic residues" evidence="7">
    <location>
        <begin position="313"/>
        <end position="326"/>
    </location>
</feature>
<keyword evidence="2" id="KW-0813">Transport</keyword>
<dbReference type="GO" id="GO:0098771">
    <property type="term" value="P:inorganic ion homeostasis"/>
    <property type="evidence" value="ECO:0007669"/>
    <property type="project" value="UniProtKB-ARBA"/>
</dbReference>
<evidence type="ECO:0000259" key="9">
    <source>
        <dbReference type="Pfam" id="PF01545"/>
    </source>
</evidence>
<protein>
    <submittedName>
        <fullName evidence="11">Uncharacterized protein</fullName>
    </submittedName>
</protein>
<feature type="compositionally biased region" description="Polar residues" evidence="7">
    <location>
        <begin position="45"/>
        <end position="58"/>
    </location>
</feature>
<feature type="domain" description="Cation efflux protein transmembrane" evidence="9">
    <location>
        <begin position="350"/>
        <end position="542"/>
    </location>
</feature>
<organism evidence="11 12">
    <name type="scientific">Linnemannia elongata AG-77</name>
    <dbReference type="NCBI Taxonomy" id="1314771"/>
    <lineage>
        <taxon>Eukaryota</taxon>
        <taxon>Fungi</taxon>
        <taxon>Fungi incertae sedis</taxon>
        <taxon>Mucoromycota</taxon>
        <taxon>Mortierellomycotina</taxon>
        <taxon>Mortierellomycetes</taxon>
        <taxon>Mortierellales</taxon>
        <taxon>Mortierellaceae</taxon>
        <taxon>Linnemannia</taxon>
    </lineage>
</organism>
<feature type="domain" description="Cation efflux protein cytoplasmic" evidence="10">
    <location>
        <begin position="553"/>
        <end position="623"/>
    </location>
</feature>
<dbReference type="Gene3D" id="3.30.70.1350">
    <property type="entry name" value="Cation efflux protein, cytoplasmic domain"/>
    <property type="match status" value="1"/>
</dbReference>
<evidence type="ECO:0000256" key="6">
    <source>
        <dbReference type="SAM" id="Coils"/>
    </source>
</evidence>
<evidence type="ECO:0000256" key="2">
    <source>
        <dbReference type="ARBA" id="ARBA00022448"/>
    </source>
</evidence>
<name>A0A197JKI4_9FUNG</name>
<evidence type="ECO:0000256" key="5">
    <source>
        <dbReference type="ARBA" id="ARBA00023136"/>
    </source>
</evidence>
<evidence type="ECO:0000313" key="11">
    <source>
        <dbReference type="EMBL" id="OAQ25665.1"/>
    </source>
</evidence>
<evidence type="ECO:0000256" key="3">
    <source>
        <dbReference type="ARBA" id="ARBA00022692"/>
    </source>
</evidence>
<dbReference type="Pfam" id="PF16916">
    <property type="entry name" value="ZT_dimer"/>
    <property type="match status" value="1"/>
</dbReference>
<feature type="transmembrane region" description="Helical" evidence="8">
    <location>
        <begin position="373"/>
        <end position="395"/>
    </location>
</feature>
<sequence length="633" mass="69719">MSQGNGRGGGKKKSKNKSKISISAPPPVPTSPPQDQHTAIEDLVTSPTAITGGASTVVVNMEPPTPSTETSFHQYHPQPQKPSTASAADLLGSPSPSAYAASSPKPIYYEENRRPSLTHTHSHQHEHPEPSIGERFGRRHGQDWPTPPHHHLRCASCPGSRSESRSESRGGMRRTSGVLYKVIPARPVMEPEVFQAARRSEKEIDGMKGSHIQEYYRNLNEILDSFAEVEEVLREHREEEDEINGRFPQLPNVRSGNDLLDITAGASTANGGNYGSTCGSATPNNGGLSTSTSQNCLAKDAMVVAMPTKSVGEEDDEVEGDEDEESAPLIDGYVRKKRTSPKLVQLAINVSFMANVFLVVIKIWTVLFSDSLAVLASMIDSLMDLLSGAIIWYSARLRSNTTDGHRYPVGKARMEPLGIIVFAAVMVTSFMQVILQAFERLVEGSEEPPVDLGLVILLLLALNIVIKFLLWLWCRTMKDSSSVLALAQDHLNDVVFNVFSTFFPVAGQYLGWWWLDAVGAIVLSIYIISEWTSTCLHNIRRLTGQAASPAEFQQLTYMAYRFSNMIQAIDTVRAYYAGDGLFVEIDIVLPPDTPLSQAHDLGESLQSALERLDNVERAFVHIDYNTVHAIEHR</sequence>
<dbReference type="InterPro" id="IPR002524">
    <property type="entry name" value="Cation_efflux"/>
</dbReference>
<dbReference type="OrthoDB" id="78296at2759"/>
<dbReference type="Pfam" id="PF01545">
    <property type="entry name" value="Cation_efflux"/>
    <property type="match status" value="1"/>
</dbReference>
<gene>
    <name evidence="11" type="ORF">K457DRAFT_99334</name>
</gene>
<feature type="coiled-coil region" evidence="6">
    <location>
        <begin position="219"/>
        <end position="246"/>
    </location>
</feature>
<keyword evidence="6" id="KW-0175">Coiled coil</keyword>
<dbReference type="InterPro" id="IPR050291">
    <property type="entry name" value="CDF_Transporter"/>
</dbReference>
<dbReference type="InterPro" id="IPR027469">
    <property type="entry name" value="Cation_efflux_TMD_sf"/>
</dbReference>
<feature type="transmembrane region" description="Helical" evidence="8">
    <location>
        <begin position="343"/>
        <end position="367"/>
    </location>
</feature>
<evidence type="ECO:0000313" key="12">
    <source>
        <dbReference type="Proteomes" id="UP000078512"/>
    </source>
</evidence>
<keyword evidence="4 8" id="KW-1133">Transmembrane helix</keyword>
<dbReference type="Proteomes" id="UP000078512">
    <property type="component" value="Unassembled WGS sequence"/>
</dbReference>
<feature type="compositionally biased region" description="Basic residues" evidence="7">
    <location>
        <begin position="9"/>
        <end position="18"/>
    </location>
</feature>
<feature type="region of interest" description="Disordered" evidence="7">
    <location>
        <begin position="1"/>
        <end position="175"/>
    </location>
</feature>
<keyword evidence="12" id="KW-1185">Reference proteome</keyword>
<feature type="transmembrane region" description="Helical" evidence="8">
    <location>
        <begin position="450"/>
        <end position="473"/>
    </location>
</feature>
<evidence type="ECO:0000256" key="7">
    <source>
        <dbReference type="SAM" id="MobiDB-lite"/>
    </source>
</evidence>
<dbReference type="NCBIfam" id="TIGR01297">
    <property type="entry name" value="CDF"/>
    <property type="match status" value="1"/>
</dbReference>
<dbReference type="InterPro" id="IPR027470">
    <property type="entry name" value="Cation_efflux_CTD"/>
</dbReference>
<dbReference type="AlphaFoldDB" id="A0A197JKI4"/>
<feature type="compositionally biased region" description="Low complexity" evidence="7">
    <location>
        <begin position="93"/>
        <end position="104"/>
    </location>
</feature>
<dbReference type="EMBL" id="KV442076">
    <property type="protein sequence ID" value="OAQ25665.1"/>
    <property type="molecule type" value="Genomic_DNA"/>
</dbReference>
<evidence type="ECO:0000256" key="1">
    <source>
        <dbReference type="ARBA" id="ARBA00004141"/>
    </source>
</evidence>
<reference evidence="11 12" key="1">
    <citation type="submission" date="2016-05" db="EMBL/GenBank/DDBJ databases">
        <title>Genome sequencing reveals origins of a unique bacterial endosymbiosis in the earliest lineages of terrestrial Fungi.</title>
        <authorList>
            <consortium name="DOE Joint Genome Institute"/>
            <person name="Uehling J."/>
            <person name="Gryganskyi A."/>
            <person name="Hameed K."/>
            <person name="Tschaplinski T."/>
            <person name="Misztal P."/>
            <person name="Wu S."/>
            <person name="Desiro A."/>
            <person name="Vande Pol N."/>
            <person name="Du Z.-Y."/>
            <person name="Zienkiewicz A."/>
            <person name="Zienkiewicz K."/>
            <person name="Morin E."/>
            <person name="Tisserant E."/>
            <person name="Splivallo R."/>
            <person name="Hainaut M."/>
            <person name="Henrissat B."/>
            <person name="Ohm R."/>
            <person name="Kuo A."/>
            <person name="Yan J."/>
            <person name="Lipzen A."/>
            <person name="Nolan M."/>
            <person name="Labutti K."/>
            <person name="Barry K."/>
            <person name="Goldstein A."/>
            <person name="Labbe J."/>
            <person name="Schadt C."/>
            <person name="Tuskan G."/>
            <person name="Grigoriev I."/>
            <person name="Martin F."/>
            <person name="Vilgalys R."/>
            <person name="Bonito G."/>
        </authorList>
    </citation>
    <scope>NUCLEOTIDE SEQUENCE [LARGE SCALE GENOMIC DNA]</scope>
    <source>
        <strain evidence="11 12">AG-77</strain>
    </source>
</reference>
<evidence type="ECO:0000256" key="4">
    <source>
        <dbReference type="ARBA" id="ARBA00022989"/>
    </source>
</evidence>
<dbReference type="InterPro" id="IPR058533">
    <property type="entry name" value="Cation_efflux_TM"/>
</dbReference>
<dbReference type="PANTHER" id="PTHR43840">
    <property type="entry name" value="MITOCHONDRIAL METAL TRANSPORTER 1-RELATED"/>
    <property type="match status" value="1"/>
</dbReference>
<comment type="subcellular location">
    <subcellularLocation>
        <location evidence="1">Membrane</location>
        <topology evidence="1">Multi-pass membrane protein</topology>
    </subcellularLocation>
</comment>
<dbReference type="GO" id="GO:0008324">
    <property type="term" value="F:monoatomic cation transmembrane transporter activity"/>
    <property type="evidence" value="ECO:0007669"/>
    <property type="project" value="InterPro"/>
</dbReference>
<feature type="transmembrane region" description="Helical" evidence="8">
    <location>
        <begin position="416"/>
        <end position="438"/>
    </location>
</feature>
<dbReference type="SUPFAM" id="SSF161111">
    <property type="entry name" value="Cation efflux protein transmembrane domain-like"/>
    <property type="match status" value="1"/>
</dbReference>